<protein>
    <submittedName>
        <fullName evidence="1">Uncharacterized protein</fullName>
    </submittedName>
</protein>
<dbReference type="Proteomes" id="UP000072741">
    <property type="component" value="Unassembled WGS sequence"/>
</dbReference>
<sequence length="100" mass="11350">TGGTEDCYFNCHEKVNEYRYRMIGHIDFQNSNTIMGVRALCAYFTAANLFVKLDLGGQRTFGMKGFPNGPLKKPGPKPKMKPPIMRVPLHLAAERFVTWI</sequence>
<keyword evidence="2" id="KW-1185">Reference proteome</keyword>
<proteinExistence type="predicted"/>
<evidence type="ECO:0000313" key="2">
    <source>
        <dbReference type="Proteomes" id="UP000072741"/>
    </source>
</evidence>
<dbReference type="AlphaFoldDB" id="A0A147GN79"/>
<dbReference type="EMBL" id="LDSL01000168">
    <property type="protein sequence ID" value="KTT14852.1"/>
    <property type="molecule type" value="Genomic_DNA"/>
</dbReference>
<organism evidence="1 2">
    <name type="scientific">Pseudacidovorax intermedius</name>
    <dbReference type="NCBI Taxonomy" id="433924"/>
    <lineage>
        <taxon>Bacteria</taxon>
        <taxon>Pseudomonadati</taxon>
        <taxon>Pseudomonadota</taxon>
        <taxon>Betaproteobacteria</taxon>
        <taxon>Burkholderiales</taxon>
        <taxon>Comamonadaceae</taxon>
        <taxon>Pseudacidovorax</taxon>
    </lineage>
</organism>
<comment type="caution">
    <text evidence="1">The sequence shown here is derived from an EMBL/GenBank/DDBJ whole genome shotgun (WGS) entry which is preliminary data.</text>
</comment>
<accession>A0A147GN79</accession>
<feature type="non-terminal residue" evidence="1">
    <location>
        <position position="1"/>
    </location>
</feature>
<name>A0A147GN79_9BURK</name>
<gene>
    <name evidence="1" type="ORF">NS331_22200</name>
</gene>
<dbReference type="RefSeq" id="WP_193758179.1">
    <property type="nucleotide sequence ID" value="NZ_LDSL01000168.1"/>
</dbReference>
<reference evidence="1 2" key="1">
    <citation type="journal article" date="2016" name="Front. Microbiol.">
        <title>Genomic Resource of Rice Seed Associated Bacteria.</title>
        <authorList>
            <person name="Midha S."/>
            <person name="Bansal K."/>
            <person name="Sharma S."/>
            <person name="Kumar N."/>
            <person name="Patil P.P."/>
            <person name="Chaudhry V."/>
            <person name="Patil P.B."/>
        </authorList>
    </citation>
    <scope>NUCLEOTIDE SEQUENCE [LARGE SCALE GENOMIC DNA]</scope>
    <source>
        <strain evidence="1 2">NS331</strain>
    </source>
</reference>
<evidence type="ECO:0000313" key="1">
    <source>
        <dbReference type="EMBL" id="KTT14852.1"/>
    </source>
</evidence>